<keyword evidence="2 4" id="KW-0732">Signal</keyword>
<gene>
    <name evidence="5" type="ORF">C6Y53_20650</name>
</gene>
<evidence type="ECO:0000256" key="4">
    <source>
        <dbReference type="SAM" id="SignalP"/>
    </source>
</evidence>
<dbReference type="Pfam" id="PF03480">
    <property type="entry name" value="DctP"/>
    <property type="match status" value="1"/>
</dbReference>
<evidence type="ECO:0000256" key="2">
    <source>
        <dbReference type="ARBA" id="ARBA00022729"/>
    </source>
</evidence>
<keyword evidence="5" id="KW-0614">Plasmid</keyword>
<dbReference type="Gene3D" id="3.40.190.170">
    <property type="entry name" value="Bacterial extracellular solute-binding protein, family 7"/>
    <property type="match status" value="1"/>
</dbReference>
<dbReference type="InterPro" id="IPR038404">
    <property type="entry name" value="TRAP_DctP_sf"/>
</dbReference>
<dbReference type="GO" id="GO:0055085">
    <property type="term" value="P:transmembrane transport"/>
    <property type="evidence" value="ECO:0007669"/>
    <property type="project" value="InterPro"/>
</dbReference>
<sequence>MKTLNSTLLGAAMATFVAVFGAGGVEAKTELKVATLAPEGTPWFDWIAEWKKGVEEASNGEIELQIFPSAQLGPELEVWNKVARGRIDVGVFSAAPMTEKEPATALMSTPFLFEKAETVYCVWDTQLGGDFEALLADNFHLISWAENGWVQVYGQDDLSDVSDAEGYKIRVAPHAMSRVMMGSARANGIEIPYADTPAALQTGLVQGGESVGISYVAFGLNKVAPHLTLTNHSHQAGAVLMGKKTWSRLTEEEQKILMDAVPPIEMLRKGVAGVDAFLIGKHEEGGGSVHRLTDEERAAWKAKVEPNWPTMVKQLGAEAEEMWPKVLAAKEACGE</sequence>
<dbReference type="Proteomes" id="UP000237655">
    <property type="component" value="Plasmid p3"/>
</dbReference>
<evidence type="ECO:0000256" key="3">
    <source>
        <dbReference type="ARBA" id="ARBA00022764"/>
    </source>
</evidence>
<geneLocation type="plasmid" evidence="5 6">
    <name>p3</name>
</geneLocation>
<dbReference type="AlphaFoldDB" id="A0A5C2H7B7"/>
<dbReference type="PANTHER" id="PTHR33376">
    <property type="match status" value="1"/>
</dbReference>
<proteinExistence type="predicted"/>
<accession>A0A5C2H7B7</accession>
<reference evidence="5 6" key="1">
    <citation type="submission" date="2019-09" db="EMBL/GenBank/DDBJ databases">
        <title>Novel bacterium SH-1.</title>
        <authorList>
            <person name="Kim Y.-S."/>
            <person name="Kim K.-H."/>
        </authorList>
    </citation>
    <scope>NUCLEOTIDE SEQUENCE [LARGE SCALE GENOMIC DNA]</scope>
    <source>
        <strain evidence="5 6">SH-1</strain>
        <plasmid evidence="5 6">p3</plasmid>
    </source>
</reference>
<dbReference type="CDD" id="cd13603">
    <property type="entry name" value="PBP2_TRAP_Siap_TeaA_like"/>
    <property type="match status" value="1"/>
</dbReference>
<dbReference type="InterPro" id="IPR018389">
    <property type="entry name" value="DctP_fam"/>
</dbReference>
<dbReference type="NCBIfam" id="NF037995">
    <property type="entry name" value="TRAP_S1"/>
    <property type="match status" value="1"/>
</dbReference>
<keyword evidence="3" id="KW-0574">Periplasm</keyword>
<feature type="signal peptide" evidence="4">
    <location>
        <begin position="1"/>
        <end position="21"/>
    </location>
</feature>
<dbReference type="KEGG" id="thas:C6Y53_20650"/>
<feature type="chain" id="PRO_5022866233" evidence="4">
    <location>
        <begin position="22"/>
        <end position="335"/>
    </location>
</feature>
<name>A0A5C2H7B7_9RHOB</name>
<evidence type="ECO:0000313" key="5">
    <source>
        <dbReference type="EMBL" id="QEP30613.1"/>
    </source>
</evidence>
<comment type="subcellular location">
    <subcellularLocation>
        <location evidence="1">Periplasm</location>
    </subcellularLocation>
</comment>
<dbReference type="GO" id="GO:0042597">
    <property type="term" value="C:periplasmic space"/>
    <property type="evidence" value="ECO:0007669"/>
    <property type="project" value="UniProtKB-SubCell"/>
</dbReference>
<protein>
    <submittedName>
        <fullName evidence="5">TRAP transporter substrate-binding protein</fullName>
    </submittedName>
</protein>
<evidence type="ECO:0000256" key="1">
    <source>
        <dbReference type="ARBA" id="ARBA00004418"/>
    </source>
</evidence>
<evidence type="ECO:0000313" key="6">
    <source>
        <dbReference type="Proteomes" id="UP000237655"/>
    </source>
</evidence>
<dbReference type="PANTHER" id="PTHR33376:SF5">
    <property type="entry name" value="EXTRACYTOPLASMIC SOLUTE RECEPTOR PROTEIN"/>
    <property type="match status" value="1"/>
</dbReference>
<organism evidence="5 6">
    <name type="scientific">Pukyongiella litopenaei</name>
    <dbReference type="NCBI Taxonomy" id="2605946"/>
    <lineage>
        <taxon>Bacteria</taxon>
        <taxon>Pseudomonadati</taxon>
        <taxon>Pseudomonadota</taxon>
        <taxon>Alphaproteobacteria</taxon>
        <taxon>Rhodobacterales</taxon>
        <taxon>Paracoccaceae</taxon>
        <taxon>Pukyongiella</taxon>
    </lineage>
</organism>
<dbReference type="RefSeq" id="WP_149615783.1">
    <property type="nucleotide sequence ID" value="NZ_CP043621.1"/>
</dbReference>
<keyword evidence="6" id="KW-1185">Reference proteome</keyword>
<dbReference type="EMBL" id="CP043621">
    <property type="protein sequence ID" value="QEP30613.1"/>
    <property type="molecule type" value="Genomic_DNA"/>
</dbReference>